<keyword evidence="3" id="KW-0326">Glycosidase</keyword>
<dbReference type="CDD" id="cd06413">
    <property type="entry name" value="GH25_muramidase_1"/>
    <property type="match status" value="1"/>
</dbReference>
<dbReference type="InterPro" id="IPR017853">
    <property type="entry name" value="GH"/>
</dbReference>
<dbReference type="PROSITE" id="PS51257">
    <property type="entry name" value="PROKAR_LIPOPROTEIN"/>
    <property type="match status" value="1"/>
</dbReference>
<comment type="caution">
    <text evidence="5">The sequence shown here is derived from an EMBL/GenBank/DDBJ whole genome shotgun (WGS) entry which is preliminary data.</text>
</comment>
<sequence length="272" mass="30704">MRLVLLIVLCLLASACGRRDPAPESSAPRASAATSDAISSLVTYPKFGDADPHSWTGRGPSSYPIHGIDISRWQGDIDWPRARNAGVSFAFIKATEGGDIVDPKFDTYRRGARAAGVPWGAYHFYYFCRPAAEQARWFIRNVPRGADLPHVLDMEWNPFSPTCRLRPEGTKVRAEAEIFLDMLEAHYGRRPIVYTTIDFYRETGIGRLRGTEFWLRSVAGHPRQVYPGAFWTFWQYSGTGLVPGINGKVDLNVFHDSPEIWLRWKAGQISRR</sequence>
<evidence type="ECO:0000256" key="3">
    <source>
        <dbReference type="ARBA" id="ARBA00023295"/>
    </source>
</evidence>
<reference evidence="6" key="1">
    <citation type="journal article" date="2019" name="Int. J. Syst. Evol. Microbiol.">
        <title>The Global Catalogue of Microorganisms (GCM) 10K type strain sequencing project: providing services to taxonomists for standard genome sequencing and annotation.</title>
        <authorList>
            <consortium name="The Broad Institute Genomics Platform"/>
            <consortium name="The Broad Institute Genome Sequencing Center for Infectious Disease"/>
            <person name="Wu L."/>
            <person name="Ma J."/>
        </authorList>
    </citation>
    <scope>NUCLEOTIDE SEQUENCE [LARGE SCALE GENOMIC DNA]</scope>
    <source>
        <strain evidence="6">KCTC 42911</strain>
    </source>
</reference>
<feature type="signal peptide" evidence="4">
    <location>
        <begin position="1"/>
        <end position="15"/>
    </location>
</feature>
<proteinExistence type="inferred from homology"/>
<dbReference type="PROSITE" id="PS51904">
    <property type="entry name" value="GLYCOSYL_HYDROL_F25_2"/>
    <property type="match status" value="1"/>
</dbReference>
<keyword evidence="6" id="KW-1185">Reference proteome</keyword>
<evidence type="ECO:0000256" key="2">
    <source>
        <dbReference type="ARBA" id="ARBA00022801"/>
    </source>
</evidence>
<feature type="chain" id="PRO_5047538947" evidence="4">
    <location>
        <begin position="16"/>
        <end position="272"/>
    </location>
</feature>
<evidence type="ECO:0000256" key="1">
    <source>
        <dbReference type="ARBA" id="ARBA00010646"/>
    </source>
</evidence>
<dbReference type="InterPro" id="IPR018077">
    <property type="entry name" value="Glyco_hydro_fam25_subgr"/>
</dbReference>
<keyword evidence="2" id="KW-0378">Hydrolase</keyword>
<dbReference type="Proteomes" id="UP001595629">
    <property type="component" value="Unassembled WGS sequence"/>
</dbReference>
<gene>
    <name evidence="5" type="ORF">ACFORG_07935</name>
</gene>
<organism evidence="5 6">
    <name type="scientific">Lutimaribacter marinistellae</name>
    <dbReference type="NCBI Taxonomy" id="1820329"/>
    <lineage>
        <taxon>Bacteria</taxon>
        <taxon>Pseudomonadati</taxon>
        <taxon>Pseudomonadota</taxon>
        <taxon>Alphaproteobacteria</taxon>
        <taxon>Rhodobacterales</taxon>
        <taxon>Roseobacteraceae</taxon>
        <taxon>Lutimaribacter</taxon>
    </lineage>
</organism>
<name>A0ABV7TG36_9RHOB</name>
<dbReference type="SMART" id="SM00641">
    <property type="entry name" value="Glyco_25"/>
    <property type="match status" value="1"/>
</dbReference>
<dbReference type="RefSeq" id="WP_386734876.1">
    <property type="nucleotide sequence ID" value="NZ_JBHRXI010000006.1"/>
</dbReference>
<dbReference type="Pfam" id="PF01183">
    <property type="entry name" value="Glyco_hydro_25"/>
    <property type="match status" value="1"/>
</dbReference>
<protein>
    <submittedName>
        <fullName evidence="5">GH25 family lysozyme</fullName>
    </submittedName>
</protein>
<dbReference type="PANTHER" id="PTHR34135:SF2">
    <property type="entry name" value="LYSOZYME"/>
    <property type="match status" value="1"/>
</dbReference>
<dbReference type="Gene3D" id="3.20.20.80">
    <property type="entry name" value="Glycosidases"/>
    <property type="match status" value="1"/>
</dbReference>
<accession>A0ABV7TG36</accession>
<evidence type="ECO:0000313" key="6">
    <source>
        <dbReference type="Proteomes" id="UP001595629"/>
    </source>
</evidence>
<evidence type="ECO:0000256" key="4">
    <source>
        <dbReference type="SAM" id="SignalP"/>
    </source>
</evidence>
<dbReference type="InterPro" id="IPR002053">
    <property type="entry name" value="Glyco_hydro_25"/>
</dbReference>
<dbReference type="SUPFAM" id="SSF51445">
    <property type="entry name" value="(Trans)glycosidases"/>
    <property type="match status" value="1"/>
</dbReference>
<dbReference type="PANTHER" id="PTHR34135">
    <property type="entry name" value="LYSOZYME"/>
    <property type="match status" value="1"/>
</dbReference>
<keyword evidence="4" id="KW-0732">Signal</keyword>
<comment type="similarity">
    <text evidence="1">Belongs to the glycosyl hydrolase 25 family.</text>
</comment>
<dbReference type="EMBL" id="JBHRXI010000006">
    <property type="protein sequence ID" value="MFC3613689.1"/>
    <property type="molecule type" value="Genomic_DNA"/>
</dbReference>
<evidence type="ECO:0000313" key="5">
    <source>
        <dbReference type="EMBL" id="MFC3613689.1"/>
    </source>
</evidence>